<protein>
    <submittedName>
        <fullName evidence="3">Cysteine hydrolase</fullName>
    </submittedName>
</protein>
<accession>A0A519BLJ4</accession>
<evidence type="ECO:0000256" key="1">
    <source>
        <dbReference type="ARBA" id="ARBA00022801"/>
    </source>
</evidence>
<comment type="caution">
    <text evidence="3">The sequence shown here is derived from an EMBL/GenBank/DDBJ whole genome shotgun (WGS) entry which is preliminary data.</text>
</comment>
<evidence type="ECO:0000313" key="4">
    <source>
        <dbReference type="Proteomes" id="UP000319296"/>
    </source>
</evidence>
<dbReference type="SUPFAM" id="SSF52499">
    <property type="entry name" value="Isochorismatase-like hydrolases"/>
    <property type="match status" value="1"/>
</dbReference>
<dbReference type="PANTHER" id="PTHR43540:SF6">
    <property type="entry name" value="ISOCHORISMATASE-LIKE DOMAIN-CONTAINING PROTEIN"/>
    <property type="match status" value="1"/>
</dbReference>
<dbReference type="InterPro" id="IPR000868">
    <property type="entry name" value="Isochorismatase-like_dom"/>
</dbReference>
<gene>
    <name evidence="3" type="ORF">EVG15_07405</name>
</gene>
<name>A0A519BLJ4_9DELT</name>
<dbReference type="Proteomes" id="UP000319296">
    <property type="component" value="Unassembled WGS sequence"/>
</dbReference>
<reference evidence="3 4" key="1">
    <citation type="journal article" date="2019" name="ISME J.">
        <title>Insights into ecological role of a new deltaproteobacterial order Candidatus Acidulodesulfobacterales by metagenomics and metatranscriptomics.</title>
        <authorList>
            <person name="Tan S."/>
            <person name="Liu J."/>
            <person name="Fang Y."/>
            <person name="Hedlund B.P."/>
            <person name="Lian Z.H."/>
            <person name="Huang L.Y."/>
            <person name="Li J.T."/>
            <person name="Huang L.N."/>
            <person name="Li W.J."/>
            <person name="Jiang H.C."/>
            <person name="Dong H.L."/>
            <person name="Shu W.S."/>
        </authorList>
    </citation>
    <scope>NUCLEOTIDE SEQUENCE [LARGE SCALE GENOMIC DNA]</scope>
    <source>
        <strain evidence="3">AP1</strain>
    </source>
</reference>
<dbReference type="InterPro" id="IPR036380">
    <property type="entry name" value="Isochorismatase-like_sf"/>
</dbReference>
<evidence type="ECO:0000313" key="3">
    <source>
        <dbReference type="EMBL" id="RZD18150.1"/>
    </source>
</evidence>
<dbReference type="CDD" id="cd00431">
    <property type="entry name" value="cysteine_hydrolases"/>
    <property type="match status" value="1"/>
</dbReference>
<keyword evidence="1 3" id="KW-0378">Hydrolase</keyword>
<dbReference type="Pfam" id="PF00857">
    <property type="entry name" value="Isochorismatase"/>
    <property type="match status" value="1"/>
</dbReference>
<dbReference type="PANTHER" id="PTHR43540">
    <property type="entry name" value="PEROXYUREIDOACRYLATE/UREIDOACRYLATE AMIDOHYDROLASE-RELATED"/>
    <property type="match status" value="1"/>
</dbReference>
<dbReference type="Gene3D" id="3.40.50.850">
    <property type="entry name" value="Isochorismatase-like"/>
    <property type="match status" value="1"/>
</dbReference>
<dbReference type="EMBL" id="SGBB01000013">
    <property type="protein sequence ID" value="RZD18150.1"/>
    <property type="molecule type" value="Genomic_DNA"/>
</dbReference>
<proteinExistence type="predicted"/>
<sequence>MKKINGIEIYENLKEIINPGHSCLVVWDVQNGLASRVFNKVEFISDLKNLLNILRGKMPIVYTLITPPEKEFRSSWSYYAMMRRFGVEDPSKLPEFMAKGSNDRNILQDITPQTGDILLEKPTASIFTGTYFEQMMKNRNIKTLIFTGIATEIGIESSARDAANRGFYPVIATDCVSSMDKEAHNRSLENMQKMFICESSQTIAKNV</sequence>
<dbReference type="AlphaFoldDB" id="A0A519BLJ4"/>
<dbReference type="GO" id="GO:0016787">
    <property type="term" value="F:hydrolase activity"/>
    <property type="evidence" value="ECO:0007669"/>
    <property type="project" value="UniProtKB-KW"/>
</dbReference>
<feature type="domain" description="Isochorismatase-like" evidence="2">
    <location>
        <begin position="22"/>
        <end position="195"/>
    </location>
</feature>
<evidence type="ECO:0000259" key="2">
    <source>
        <dbReference type="Pfam" id="PF00857"/>
    </source>
</evidence>
<organism evidence="3 4">
    <name type="scientific">Candidatus Acididesulfobacter diazotrophicus</name>
    <dbReference type="NCBI Taxonomy" id="2597226"/>
    <lineage>
        <taxon>Bacteria</taxon>
        <taxon>Deltaproteobacteria</taxon>
        <taxon>Candidatus Acidulodesulfobacterales</taxon>
        <taxon>Candidatus Acididesulfobacter</taxon>
    </lineage>
</organism>
<dbReference type="InterPro" id="IPR050272">
    <property type="entry name" value="Isochorismatase-like_hydrls"/>
</dbReference>